<dbReference type="GO" id="GO:0015920">
    <property type="term" value="P:lipopolysaccharide transport"/>
    <property type="evidence" value="ECO:0007669"/>
    <property type="project" value="TreeGrafter"/>
</dbReference>
<dbReference type="RefSeq" id="WP_164210078.1">
    <property type="nucleotide sequence ID" value="NZ_JAAGSC010000031.1"/>
</dbReference>
<dbReference type="Pfam" id="PF03739">
    <property type="entry name" value="LptF_LptG"/>
    <property type="match status" value="1"/>
</dbReference>
<feature type="transmembrane region" description="Helical" evidence="9">
    <location>
        <begin position="101"/>
        <end position="121"/>
    </location>
</feature>
<evidence type="ECO:0000313" key="11">
    <source>
        <dbReference type="Proteomes" id="UP000484885"/>
    </source>
</evidence>
<dbReference type="Proteomes" id="UP000484885">
    <property type="component" value="Unassembled WGS sequence"/>
</dbReference>
<protein>
    <submittedName>
        <fullName evidence="10">LPS export ABC transporter permease LptG</fullName>
    </submittedName>
</protein>
<accession>A0A845V3X6</accession>
<evidence type="ECO:0000256" key="5">
    <source>
        <dbReference type="ARBA" id="ARBA00022692"/>
    </source>
</evidence>
<evidence type="ECO:0000256" key="2">
    <source>
        <dbReference type="ARBA" id="ARBA00004651"/>
    </source>
</evidence>
<dbReference type="AlphaFoldDB" id="A0A845V3X6"/>
<organism evidence="10 11">
    <name type="scientific">Wenzhouxiangella limi</name>
    <dbReference type="NCBI Taxonomy" id="2707351"/>
    <lineage>
        <taxon>Bacteria</taxon>
        <taxon>Pseudomonadati</taxon>
        <taxon>Pseudomonadota</taxon>
        <taxon>Gammaproteobacteria</taxon>
        <taxon>Chromatiales</taxon>
        <taxon>Wenzhouxiangellaceae</taxon>
        <taxon>Wenzhouxiangella</taxon>
    </lineage>
</organism>
<comment type="function">
    <text evidence="1">Part of the ABC transporter complex LptBFG involved in the translocation of lipopolysaccharide (LPS) from the inner membrane to the outer membrane.</text>
</comment>
<gene>
    <name evidence="10" type="primary">lptG</name>
    <name evidence="10" type="ORF">G3I74_02940</name>
</gene>
<dbReference type="EMBL" id="JAAGSC010000031">
    <property type="protein sequence ID" value="NDY94685.1"/>
    <property type="molecule type" value="Genomic_DNA"/>
</dbReference>
<evidence type="ECO:0000313" key="10">
    <source>
        <dbReference type="EMBL" id="NDY94685.1"/>
    </source>
</evidence>
<dbReference type="GO" id="GO:0043190">
    <property type="term" value="C:ATP-binding cassette (ABC) transporter complex"/>
    <property type="evidence" value="ECO:0007669"/>
    <property type="project" value="InterPro"/>
</dbReference>
<proteinExistence type="inferred from homology"/>
<name>A0A845V3X6_9GAMM</name>
<feature type="transmembrane region" description="Helical" evidence="9">
    <location>
        <begin position="303"/>
        <end position="325"/>
    </location>
</feature>
<comment type="caution">
    <text evidence="10">The sequence shown here is derived from an EMBL/GenBank/DDBJ whole genome shotgun (WGS) entry which is preliminary data.</text>
</comment>
<dbReference type="InterPro" id="IPR005495">
    <property type="entry name" value="LptG/LptF_permease"/>
</dbReference>
<keyword evidence="4" id="KW-1003">Cell membrane</keyword>
<keyword evidence="11" id="KW-1185">Reference proteome</keyword>
<evidence type="ECO:0000256" key="8">
    <source>
        <dbReference type="ARBA" id="ARBA00026081"/>
    </source>
</evidence>
<comment type="subcellular location">
    <subcellularLocation>
        <location evidence="2">Cell membrane</location>
        <topology evidence="2">Multi-pass membrane protein</topology>
    </subcellularLocation>
</comment>
<evidence type="ECO:0000256" key="1">
    <source>
        <dbReference type="ARBA" id="ARBA00002265"/>
    </source>
</evidence>
<sequence>MRILREYLVGRLLAAYLITAAALGALLWLLEMLEGLEDGLGSVADLAGVAFSAARVLPEGIIDLLPVITVLATASAIGALQVRSELTVMRVAGVSLWRLTGIALMPGLLVAGLALASLQWLTPLMQEGPERLMGASLGESGLWHPSHGLWLRSGEEFLNVQDLRMGRIPTGINLYRFDPGGGLSVHIEAETAVIRSDGDWTLESVTVRDYRDEAQSPLRHAEQQRWDSFLSARQLELLLRPPASLPLTDLWQYVDGLKARDQDSAEYEMVLWRRLALPLACLGMVLAAMATAAVPLKSRAVSLRLVAALTLGLGFELLAELTAYLGLVLGWPVIAVALGPAVVLAGFSWWLLSKAR</sequence>
<keyword evidence="6 9" id="KW-1133">Transmembrane helix</keyword>
<comment type="similarity">
    <text evidence="3">Belongs to the LptF/LptG family.</text>
</comment>
<dbReference type="PANTHER" id="PTHR33529:SF2">
    <property type="entry name" value="LIPOPOLYSACCHARIDE EXPORT SYSTEM PERMEASE PROTEIN LPTG"/>
    <property type="match status" value="1"/>
</dbReference>
<keyword evidence="5 9" id="KW-0812">Transmembrane</keyword>
<dbReference type="NCBIfam" id="TIGR04408">
    <property type="entry name" value="LptG_lptG"/>
    <property type="match status" value="1"/>
</dbReference>
<feature type="transmembrane region" description="Helical" evidence="9">
    <location>
        <begin position="331"/>
        <end position="352"/>
    </location>
</feature>
<evidence type="ECO:0000256" key="3">
    <source>
        <dbReference type="ARBA" id="ARBA00007725"/>
    </source>
</evidence>
<keyword evidence="7 9" id="KW-0472">Membrane</keyword>
<feature type="transmembrane region" description="Helical" evidence="9">
    <location>
        <begin position="61"/>
        <end position="80"/>
    </location>
</feature>
<reference evidence="10 11" key="1">
    <citation type="submission" date="2020-02" db="EMBL/GenBank/DDBJ databases">
        <authorList>
            <person name="Zhang X.-Y."/>
        </authorList>
    </citation>
    <scope>NUCLEOTIDE SEQUENCE [LARGE SCALE GENOMIC DNA]</scope>
    <source>
        <strain evidence="10 11">C33</strain>
    </source>
</reference>
<evidence type="ECO:0000256" key="7">
    <source>
        <dbReference type="ARBA" id="ARBA00023136"/>
    </source>
</evidence>
<evidence type="ECO:0000256" key="4">
    <source>
        <dbReference type="ARBA" id="ARBA00022475"/>
    </source>
</evidence>
<dbReference type="InterPro" id="IPR030923">
    <property type="entry name" value="LptG"/>
</dbReference>
<evidence type="ECO:0000256" key="9">
    <source>
        <dbReference type="SAM" id="Phobius"/>
    </source>
</evidence>
<dbReference type="GO" id="GO:0055085">
    <property type="term" value="P:transmembrane transport"/>
    <property type="evidence" value="ECO:0007669"/>
    <property type="project" value="InterPro"/>
</dbReference>
<comment type="subunit">
    <text evidence="8">Component of the lipopolysaccharide transport and assembly complex. The LptBFG transporter is composed of two ATP-binding proteins (LptB) and two transmembrane proteins (LptF and LptG).</text>
</comment>
<dbReference type="PANTHER" id="PTHR33529">
    <property type="entry name" value="SLR0882 PROTEIN-RELATED"/>
    <property type="match status" value="1"/>
</dbReference>
<feature type="transmembrane region" description="Helical" evidence="9">
    <location>
        <begin position="275"/>
        <end position="296"/>
    </location>
</feature>
<evidence type="ECO:0000256" key="6">
    <source>
        <dbReference type="ARBA" id="ARBA00022989"/>
    </source>
</evidence>
<feature type="transmembrane region" description="Helical" evidence="9">
    <location>
        <begin position="12"/>
        <end position="30"/>
    </location>
</feature>